<dbReference type="eggNOG" id="KOG0201">
    <property type="taxonomic scope" value="Eukaryota"/>
</dbReference>
<dbReference type="EMBL" id="CT868319">
    <property type="protein sequence ID" value="CAK79272.1"/>
    <property type="molecule type" value="Genomic_DNA"/>
</dbReference>
<dbReference type="PROSITE" id="PS50011">
    <property type="entry name" value="PROTEIN_KINASE_DOM"/>
    <property type="match status" value="1"/>
</dbReference>
<proteinExistence type="predicted"/>
<accession>A0D8A5</accession>
<dbReference type="GO" id="GO:0004672">
    <property type="term" value="F:protein kinase activity"/>
    <property type="evidence" value="ECO:0007669"/>
    <property type="project" value="InterPro"/>
</dbReference>
<dbReference type="OMA" id="YLSRYTM"/>
<dbReference type="STRING" id="5888.A0D8A5"/>
<dbReference type="Proteomes" id="UP000000600">
    <property type="component" value="Unassembled WGS sequence"/>
</dbReference>
<dbReference type="AlphaFoldDB" id="A0D8A5"/>
<dbReference type="HOGENOM" id="CLU_421208_0_0_1"/>
<evidence type="ECO:0000256" key="1">
    <source>
        <dbReference type="ARBA" id="ARBA00022741"/>
    </source>
</evidence>
<dbReference type="InterPro" id="IPR011009">
    <property type="entry name" value="Kinase-like_dom_sf"/>
</dbReference>
<name>A0D8A5_PARTE</name>
<dbReference type="GeneID" id="5032454"/>
<dbReference type="InterPro" id="IPR050629">
    <property type="entry name" value="STE20/SPS1-PAK"/>
</dbReference>
<organism evidence="5 6">
    <name type="scientific">Paramecium tetraurelia</name>
    <dbReference type="NCBI Taxonomy" id="5888"/>
    <lineage>
        <taxon>Eukaryota</taxon>
        <taxon>Sar</taxon>
        <taxon>Alveolata</taxon>
        <taxon>Ciliophora</taxon>
        <taxon>Intramacronucleata</taxon>
        <taxon>Oligohymenophorea</taxon>
        <taxon>Peniculida</taxon>
        <taxon>Parameciidae</taxon>
        <taxon>Paramecium</taxon>
    </lineage>
</organism>
<keyword evidence="1" id="KW-0547">Nucleotide-binding</keyword>
<dbReference type="KEGG" id="ptm:GSPATT00014239001"/>
<dbReference type="Gene3D" id="1.10.510.10">
    <property type="entry name" value="Transferase(Phosphotransferase) domain 1"/>
    <property type="match status" value="1"/>
</dbReference>
<reference evidence="5 6" key="1">
    <citation type="journal article" date="2006" name="Nature">
        <title>Global trends of whole-genome duplications revealed by the ciliate Paramecium tetraurelia.</title>
        <authorList>
            <consortium name="Genoscope"/>
            <person name="Aury J.-M."/>
            <person name="Jaillon O."/>
            <person name="Duret L."/>
            <person name="Noel B."/>
            <person name="Jubin C."/>
            <person name="Porcel B.M."/>
            <person name="Segurens B."/>
            <person name="Daubin V."/>
            <person name="Anthouard V."/>
            <person name="Aiach N."/>
            <person name="Arnaiz O."/>
            <person name="Billaut A."/>
            <person name="Beisson J."/>
            <person name="Blanc I."/>
            <person name="Bouhouche K."/>
            <person name="Camara F."/>
            <person name="Duharcourt S."/>
            <person name="Guigo R."/>
            <person name="Gogendeau D."/>
            <person name="Katinka M."/>
            <person name="Keller A.-M."/>
            <person name="Kissmehl R."/>
            <person name="Klotz C."/>
            <person name="Koll F."/>
            <person name="Le Moue A."/>
            <person name="Lepere C."/>
            <person name="Malinsky S."/>
            <person name="Nowacki M."/>
            <person name="Nowak J.K."/>
            <person name="Plattner H."/>
            <person name="Poulain J."/>
            <person name="Ruiz F."/>
            <person name="Serrano V."/>
            <person name="Zagulski M."/>
            <person name="Dessen P."/>
            <person name="Betermier M."/>
            <person name="Weissenbach J."/>
            <person name="Scarpelli C."/>
            <person name="Schachter V."/>
            <person name="Sperling L."/>
            <person name="Meyer E."/>
            <person name="Cohen J."/>
            <person name="Wincker P."/>
        </authorList>
    </citation>
    <scope>NUCLEOTIDE SEQUENCE [LARGE SCALE GENOMIC DNA]</scope>
    <source>
        <strain evidence="5 6">Stock d4-2</strain>
    </source>
</reference>
<keyword evidence="6" id="KW-1185">Reference proteome</keyword>
<feature type="region of interest" description="Disordered" evidence="3">
    <location>
        <begin position="440"/>
        <end position="459"/>
    </location>
</feature>
<evidence type="ECO:0000313" key="6">
    <source>
        <dbReference type="Proteomes" id="UP000000600"/>
    </source>
</evidence>
<dbReference type="InterPro" id="IPR000719">
    <property type="entry name" value="Prot_kinase_dom"/>
</dbReference>
<dbReference type="Pfam" id="PF00069">
    <property type="entry name" value="Pkinase"/>
    <property type="match status" value="1"/>
</dbReference>
<evidence type="ECO:0000259" key="4">
    <source>
        <dbReference type="PROSITE" id="PS50011"/>
    </source>
</evidence>
<sequence length="683" mass="79523">MNFISLDHQIHSIEDYDILCALDRTDYSTVYKALDKKTGLIVAIKVINLVNQAELAQAVQTYRTKPFRNICLVDKCFGQDGKLFIVMEYFAGGSLKDLIHLFKINKQTLETQYVQVIIRELLLGVQEIHQEGLVHRHIKSANLFLSQEAKVKLSYFSTNKEFADTINKSQSHILSLPYWMAPETIQSSLTDQKTDIWAIGITAFELITSKIPYEDVPPQKVIFKIVQQPPRLSGDYPNEMIDFVHQCLQRDPRLRPTAVQLLTHPFIRNAKKTQLLFELLERAGMLSGEQQQASCETLNYTHNRVVTSLKLDASGTPIREDDESLKEETLKIKRTFRKIEKYKPGLGKIVLTLYLCRYTMKSSKSSKPRPPDEYSNLITHSHQLQQMKTNNEPSLFKYRVLEQKNKKIILEADEDQFNSFANALSIIQRFHDDIKQQLNPQQPSSRKIRGIASPNYPQSIPTLRNPTMFPIPTRTQTSRRIRTLEGIPIYSLLPRRIPHFFLSRFKKWAKMMEQDAAYKYLQNVQESKVLSHPILIQTSKQQRFELGDLQRCFQVQVNEPKESKLCKNLLKDLFISFLQNEATLQIIHYNKISSIEQKHKYIAEIKNMIQEMYELKPFDSYLSSEKIKGKKTINNNICQSPIQEKQEEQRDDFQIPQIQEKYSNESFKKYTQAPSLVKMNSFQ</sequence>
<evidence type="ECO:0000313" key="5">
    <source>
        <dbReference type="EMBL" id="CAK79272.1"/>
    </source>
</evidence>
<evidence type="ECO:0000256" key="3">
    <source>
        <dbReference type="SAM" id="MobiDB-lite"/>
    </source>
</evidence>
<keyword evidence="2" id="KW-0067">ATP-binding</keyword>
<dbReference type="PANTHER" id="PTHR48012">
    <property type="entry name" value="STERILE20-LIKE KINASE, ISOFORM B-RELATED"/>
    <property type="match status" value="1"/>
</dbReference>
<gene>
    <name evidence="5" type="ORF">GSPATT00014239001</name>
</gene>
<feature type="domain" description="Protein kinase" evidence="4">
    <location>
        <begin position="16"/>
        <end position="267"/>
    </location>
</feature>
<dbReference type="RefSeq" id="XP_001446669.1">
    <property type="nucleotide sequence ID" value="XM_001446632.1"/>
</dbReference>
<dbReference type="InParanoid" id="A0D8A5"/>
<evidence type="ECO:0000256" key="2">
    <source>
        <dbReference type="ARBA" id="ARBA00022840"/>
    </source>
</evidence>
<dbReference type="SUPFAM" id="SSF56112">
    <property type="entry name" value="Protein kinase-like (PK-like)"/>
    <property type="match status" value="1"/>
</dbReference>
<protein>
    <recommendedName>
        <fullName evidence="4">Protein kinase domain-containing protein</fullName>
    </recommendedName>
</protein>
<dbReference type="GO" id="GO:0005524">
    <property type="term" value="F:ATP binding"/>
    <property type="evidence" value="ECO:0007669"/>
    <property type="project" value="UniProtKB-KW"/>
</dbReference>